<evidence type="ECO:0000313" key="3">
    <source>
        <dbReference type="Proteomes" id="UP001370490"/>
    </source>
</evidence>
<dbReference type="EMBL" id="JBAMMX010000025">
    <property type="protein sequence ID" value="KAK6914795.1"/>
    <property type="molecule type" value="Genomic_DNA"/>
</dbReference>
<dbReference type="AlphaFoldDB" id="A0AAN8UFW5"/>
<feature type="non-terminal residue" evidence="2">
    <location>
        <position position="1"/>
    </location>
</feature>
<sequence length="501" mass="56189">IMALDTKLGSLRDVLACVVDYKIDCQLSPEVLIKEILECERMKNLGTCTVTATVTTTVQEAASSMACVTSAPTTQTQEQQQQQQQASLCRSHTTCCCSTKVQNDVTWKVVSLGRFLYVILMIASMLSQAIANENADMQEAKGTIKTIKSEDGDVIDCVNIYKQPAFDHPLLENHTIQMKPCSYPSEMEPGDDLLELDQVWLKNGECPEGTIPIRRTPKTEDQKIAPPFNDSWSPLYDNTNHEYAMVTTNQGEYYGSQATINVWNPQTKQSEFSISQLWVVAGPSDNLNSVAFVDKHLPGELCFSDHNARFFTFWTVSYRYTTEFLKVPNNGYRRGCYNLDCPGFVQTNRRFYLGAPIKPVSTYNGKQYEISVFLYMGRSSGNWWLRLQNLDIGYFPSSLFTSLAGSASLLGWGGEIMNMGMRGHHTTTQMGGGHFASEGYGKASFFRNLQILDDCCKFKMPEALRPLVTKANCYDLHMGNRGTDYGQYFYYGGPGYSANCQ</sequence>
<dbReference type="PANTHER" id="PTHR31589">
    <property type="entry name" value="PROTEIN, PUTATIVE (DUF239)-RELATED-RELATED"/>
    <property type="match status" value="1"/>
</dbReference>
<comment type="caution">
    <text evidence="2">The sequence shown here is derived from an EMBL/GenBank/DDBJ whole genome shotgun (WGS) entry which is preliminary data.</text>
</comment>
<organism evidence="2 3">
    <name type="scientific">Dillenia turbinata</name>
    <dbReference type="NCBI Taxonomy" id="194707"/>
    <lineage>
        <taxon>Eukaryota</taxon>
        <taxon>Viridiplantae</taxon>
        <taxon>Streptophyta</taxon>
        <taxon>Embryophyta</taxon>
        <taxon>Tracheophyta</taxon>
        <taxon>Spermatophyta</taxon>
        <taxon>Magnoliopsida</taxon>
        <taxon>eudicotyledons</taxon>
        <taxon>Gunneridae</taxon>
        <taxon>Pentapetalae</taxon>
        <taxon>Dilleniales</taxon>
        <taxon>Dilleniaceae</taxon>
        <taxon>Dillenia</taxon>
    </lineage>
</organism>
<keyword evidence="3" id="KW-1185">Reference proteome</keyword>
<evidence type="ECO:0000259" key="1">
    <source>
        <dbReference type="PROSITE" id="PS52045"/>
    </source>
</evidence>
<protein>
    <submittedName>
        <fullName evidence="2">Neprosin</fullName>
    </submittedName>
</protein>
<dbReference type="InterPro" id="IPR053168">
    <property type="entry name" value="Glutamic_endopeptidase"/>
</dbReference>
<accession>A0AAN8UFW5</accession>
<gene>
    <name evidence="2" type="ORF">RJ641_019912</name>
</gene>
<name>A0AAN8UFW5_9MAGN</name>
<dbReference type="Pfam" id="PF03080">
    <property type="entry name" value="Neprosin"/>
    <property type="match status" value="1"/>
</dbReference>
<dbReference type="PANTHER" id="PTHR31589:SF221">
    <property type="entry name" value="LIGASE, PUTATIVE (DUF239)-RELATED"/>
    <property type="match status" value="1"/>
</dbReference>
<feature type="domain" description="Neprosin PEP catalytic" evidence="1">
    <location>
        <begin position="235"/>
        <end position="501"/>
    </location>
</feature>
<dbReference type="InterPro" id="IPR025521">
    <property type="entry name" value="Neprosin_propep"/>
</dbReference>
<dbReference type="PROSITE" id="PS52045">
    <property type="entry name" value="NEPROSIN_PEP_CD"/>
    <property type="match status" value="1"/>
</dbReference>
<evidence type="ECO:0000313" key="2">
    <source>
        <dbReference type="EMBL" id="KAK6914795.1"/>
    </source>
</evidence>
<proteinExistence type="predicted"/>
<dbReference type="Pfam" id="PF14365">
    <property type="entry name" value="Neprosin_AP"/>
    <property type="match status" value="1"/>
</dbReference>
<dbReference type="InterPro" id="IPR004314">
    <property type="entry name" value="Neprosin"/>
</dbReference>
<dbReference type="Proteomes" id="UP001370490">
    <property type="component" value="Unassembled WGS sequence"/>
</dbReference>
<reference evidence="2 3" key="1">
    <citation type="submission" date="2023-12" db="EMBL/GenBank/DDBJ databases">
        <title>A high-quality genome assembly for Dillenia turbinata (Dilleniales).</title>
        <authorList>
            <person name="Chanderbali A."/>
        </authorList>
    </citation>
    <scope>NUCLEOTIDE SEQUENCE [LARGE SCALE GENOMIC DNA]</scope>
    <source>
        <strain evidence="2">LSX21</strain>
        <tissue evidence="2">Leaf</tissue>
    </source>
</reference>